<dbReference type="AlphaFoldDB" id="A0A895XNW6"/>
<dbReference type="PROSITE" id="PS50297">
    <property type="entry name" value="ANK_REP_REGION"/>
    <property type="match status" value="2"/>
</dbReference>
<dbReference type="Pfam" id="PF12796">
    <property type="entry name" value="Ank_2"/>
    <property type="match status" value="1"/>
</dbReference>
<evidence type="ECO:0000256" key="1">
    <source>
        <dbReference type="ARBA" id="ARBA00022737"/>
    </source>
</evidence>
<organism evidence="4 5">
    <name type="scientific">Natronoglycomyces albus</name>
    <dbReference type="NCBI Taxonomy" id="2811108"/>
    <lineage>
        <taxon>Bacteria</taxon>
        <taxon>Bacillati</taxon>
        <taxon>Actinomycetota</taxon>
        <taxon>Actinomycetes</taxon>
        <taxon>Glycomycetales</taxon>
        <taxon>Glycomycetaceae</taxon>
        <taxon>Natronoglycomyces</taxon>
    </lineage>
</organism>
<dbReference type="PROSITE" id="PS50088">
    <property type="entry name" value="ANK_REPEAT"/>
    <property type="match status" value="2"/>
</dbReference>
<proteinExistence type="predicted"/>
<evidence type="ECO:0000256" key="2">
    <source>
        <dbReference type="ARBA" id="ARBA00023043"/>
    </source>
</evidence>
<keyword evidence="5" id="KW-1185">Reference proteome</keyword>
<reference evidence="4" key="1">
    <citation type="submission" date="2021-02" db="EMBL/GenBank/DDBJ databases">
        <title>Natronoglycomyces albus gen. nov., sp. nov, a haloalkaliphilic actinobacterium from a soda solonchak soil.</title>
        <authorList>
            <person name="Sorokin D.Y."/>
            <person name="Khijniak T.V."/>
            <person name="Zakharycheva A.P."/>
            <person name="Boueva O.V."/>
            <person name="Ariskina E.V."/>
            <person name="Hahnke R.L."/>
            <person name="Bunk B."/>
            <person name="Sproer C."/>
            <person name="Schumann P."/>
            <person name="Evtushenko L.I."/>
            <person name="Kublanov I.V."/>
        </authorList>
    </citation>
    <scope>NUCLEOTIDE SEQUENCE</scope>
    <source>
        <strain evidence="4">DSM 106290</strain>
    </source>
</reference>
<dbReference type="PANTHER" id="PTHR24171:SF9">
    <property type="entry name" value="ANKYRIN REPEAT DOMAIN-CONTAINING PROTEIN 39"/>
    <property type="match status" value="1"/>
</dbReference>
<dbReference type="PANTHER" id="PTHR24171">
    <property type="entry name" value="ANKYRIN REPEAT DOMAIN-CONTAINING PROTEIN 39-RELATED"/>
    <property type="match status" value="1"/>
</dbReference>
<name>A0A895XNW6_9ACTN</name>
<dbReference type="KEGG" id="nav:JQS30_08050"/>
<keyword evidence="1" id="KW-0677">Repeat</keyword>
<dbReference type="InterPro" id="IPR002110">
    <property type="entry name" value="Ankyrin_rpt"/>
</dbReference>
<accession>A0A895XNW6</accession>
<keyword evidence="2 3" id="KW-0040">ANK repeat</keyword>
<dbReference type="Proteomes" id="UP000662939">
    <property type="component" value="Chromosome"/>
</dbReference>
<feature type="repeat" description="ANK" evidence="3">
    <location>
        <begin position="88"/>
        <end position="120"/>
    </location>
</feature>
<dbReference type="SMART" id="SM00248">
    <property type="entry name" value="ANK"/>
    <property type="match status" value="2"/>
</dbReference>
<dbReference type="EMBL" id="CP070496">
    <property type="protein sequence ID" value="QSB06827.1"/>
    <property type="molecule type" value="Genomic_DNA"/>
</dbReference>
<sequence length="139" mass="14150">MSAQDEVERFSGQGPGGEDFADIAQRAFDLARTGDSDRLEAYLSAGLPVDLATGSGDSLLMLAAYHGHAATVAALAARGADVNALNDRGQSPLAGAVFKGSAAVVEQLLKLGADPDAGQPSARQTAAMFDRVGLHPDLG</sequence>
<evidence type="ECO:0000313" key="5">
    <source>
        <dbReference type="Proteomes" id="UP000662939"/>
    </source>
</evidence>
<dbReference type="SUPFAM" id="SSF48403">
    <property type="entry name" value="Ankyrin repeat"/>
    <property type="match status" value="1"/>
</dbReference>
<dbReference type="InterPro" id="IPR036770">
    <property type="entry name" value="Ankyrin_rpt-contain_sf"/>
</dbReference>
<dbReference type="Gene3D" id="1.25.40.20">
    <property type="entry name" value="Ankyrin repeat-containing domain"/>
    <property type="match status" value="1"/>
</dbReference>
<protein>
    <submittedName>
        <fullName evidence="4">Ankyrin repeat domain-containing protein</fullName>
    </submittedName>
</protein>
<feature type="repeat" description="ANK" evidence="3">
    <location>
        <begin position="55"/>
        <end position="87"/>
    </location>
</feature>
<gene>
    <name evidence="4" type="ORF">JQS30_08050</name>
</gene>
<evidence type="ECO:0000313" key="4">
    <source>
        <dbReference type="EMBL" id="QSB06827.1"/>
    </source>
</evidence>
<evidence type="ECO:0000256" key="3">
    <source>
        <dbReference type="PROSITE-ProRule" id="PRU00023"/>
    </source>
</evidence>
<dbReference type="RefSeq" id="WP_213172834.1">
    <property type="nucleotide sequence ID" value="NZ_CP070496.1"/>
</dbReference>